<protein>
    <submittedName>
        <fullName evidence="1">Uncharacterized protein</fullName>
    </submittedName>
</protein>
<accession>A0A2U3Q9V5</accession>
<proteinExistence type="predicted"/>
<evidence type="ECO:0000313" key="2">
    <source>
        <dbReference type="Proteomes" id="UP000246085"/>
    </source>
</evidence>
<reference evidence="1 2" key="1">
    <citation type="submission" date="2018-03" db="EMBL/GenBank/DDBJ databases">
        <authorList>
            <person name="Gully D."/>
        </authorList>
    </citation>
    <scope>NUCLEOTIDE SEQUENCE [LARGE SCALE GENOMIC DNA]</scope>
    <source>
        <strain evidence="1">ORS3257</strain>
    </source>
</reference>
<sequence>MRRDLRCCSTGLSGRVSHPACEAAGRCRLRSEDFAGACGARLYRLMMAIRPDALPTDPAALTEMVLALDAENEKLRWRCRHSGR</sequence>
<organism evidence="1 2">
    <name type="scientific">Bradyrhizobium vignae</name>
    <dbReference type="NCBI Taxonomy" id="1549949"/>
    <lineage>
        <taxon>Bacteria</taxon>
        <taxon>Pseudomonadati</taxon>
        <taxon>Pseudomonadota</taxon>
        <taxon>Alphaproteobacteria</taxon>
        <taxon>Hyphomicrobiales</taxon>
        <taxon>Nitrobacteraceae</taxon>
        <taxon>Bradyrhizobium</taxon>
    </lineage>
</organism>
<dbReference type="AlphaFoldDB" id="A0A2U3Q9V5"/>
<dbReference type="Proteomes" id="UP000246085">
    <property type="component" value="Chromosome BRAD3257"/>
</dbReference>
<dbReference type="EMBL" id="LS398110">
    <property type="protein sequence ID" value="SPP98194.1"/>
    <property type="molecule type" value="Genomic_DNA"/>
</dbReference>
<gene>
    <name evidence="1" type="ORF">BRAD3257_7478</name>
</gene>
<name>A0A2U3Q9V5_9BRAD</name>
<dbReference type="KEGG" id="bvz:BRAD3257_7478"/>
<evidence type="ECO:0000313" key="1">
    <source>
        <dbReference type="EMBL" id="SPP98194.1"/>
    </source>
</evidence>